<dbReference type="Proteomes" id="UP000515663">
    <property type="component" value="Chromosome"/>
</dbReference>
<feature type="domain" description="SnoaL-like" evidence="1">
    <location>
        <begin position="15"/>
        <end position="114"/>
    </location>
</feature>
<reference evidence="3" key="1">
    <citation type="submission" date="2020-07" db="EMBL/GenBank/DDBJ databases">
        <title>novel species isolated from the respiratory tract of Marmot.</title>
        <authorList>
            <person name="Zhang G."/>
        </authorList>
    </citation>
    <scope>NUCLEOTIDE SEQUENCE [LARGE SCALE GENOMIC DNA]</scope>
    <source>
        <strain evidence="3">686</strain>
    </source>
</reference>
<gene>
    <name evidence="2" type="ORF">H1R19_03805</name>
</gene>
<dbReference type="EMBL" id="CP059491">
    <property type="protein sequence ID" value="QMT02299.1"/>
    <property type="molecule type" value="Genomic_DNA"/>
</dbReference>
<evidence type="ECO:0000259" key="1">
    <source>
        <dbReference type="Pfam" id="PF12680"/>
    </source>
</evidence>
<accession>A0A7D7LXN1</accession>
<name>A0A7D7LXN1_9ACTN</name>
<dbReference type="InterPro" id="IPR032710">
    <property type="entry name" value="NTF2-like_dom_sf"/>
</dbReference>
<proteinExistence type="predicted"/>
<dbReference type="AlphaFoldDB" id="A0A7D7LXN1"/>
<evidence type="ECO:0000313" key="2">
    <source>
        <dbReference type="EMBL" id="QMT02299.1"/>
    </source>
</evidence>
<sequence length="137" mass="14620">MTIDTGTAVDTTALVSRYLATISNGSSTDIAALYAPDARLEDPVGAEPRIGRTAIEEFYRGLDGTDTTAELLVVRAVGREAAFHFRVTTKLPEGSFVVEPIDVMTFDATGAITSMRAFWAPGDMKTQDNPTPMSSGD</sequence>
<evidence type="ECO:0000313" key="3">
    <source>
        <dbReference type="Proteomes" id="UP000515663"/>
    </source>
</evidence>
<organism evidence="2 3">
    <name type="scientific">Gordonia jinghuaiqii</name>
    <dbReference type="NCBI Taxonomy" id="2758710"/>
    <lineage>
        <taxon>Bacteria</taxon>
        <taxon>Bacillati</taxon>
        <taxon>Actinomycetota</taxon>
        <taxon>Actinomycetes</taxon>
        <taxon>Mycobacteriales</taxon>
        <taxon>Gordoniaceae</taxon>
        <taxon>Gordonia</taxon>
    </lineage>
</organism>
<keyword evidence="3" id="KW-1185">Reference proteome</keyword>
<dbReference type="Gene3D" id="3.10.450.50">
    <property type="match status" value="1"/>
</dbReference>
<protein>
    <submittedName>
        <fullName evidence="2">Nuclear transport factor 2 family protein</fullName>
    </submittedName>
</protein>
<dbReference type="SUPFAM" id="SSF54427">
    <property type="entry name" value="NTF2-like"/>
    <property type="match status" value="1"/>
</dbReference>
<dbReference type="KEGG" id="gji:H1R19_03805"/>
<dbReference type="InterPro" id="IPR037401">
    <property type="entry name" value="SnoaL-like"/>
</dbReference>
<dbReference type="RefSeq" id="WP_188329496.1">
    <property type="nucleotide sequence ID" value="NZ_CP059491.1"/>
</dbReference>
<dbReference type="Pfam" id="PF12680">
    <property type="entry name" value="SnoaL_2"/>
    <property type="match status" value="1"/>
</dbReference>